<organism evidence="2">
    <name type="scientific">Vanderwaltozyma polyspora (strain ATCC 22028 / DSM 70294 / BCRC 21397 / CBS 2163 / NBRC 10782 / NRRL Y-8283 / UCD 57-17)</name>
    <name type="common">Kluyveromyces polysporus</name>
    <dbReference type="NCBI Taxonomy" id="436907"/>
    <lineage>
        <taxon>Eukaryota</taxon>
        <taxon>Fungi</taxon>
        <taxon>Dikarya</taxon>
        <taxon>Ascomycota</taxon>
        <taxon>Saccharomycotina</taxon>
        <taxon>Saccharomycetes</taxon>
        <taxon>Saccharomycetales</taxon>
        <taxon>Saccharomycetaceae</taxon>
        <taxon>Vanderwaltozyma</taxon>
    </lineage>
</organism>
<dbReference type="GO" id="GO:0005737">
    <property type="term" value="C:cytoplasm"/>
    <property type="evidence" value="ECO:0007669"/>
    <property type="project" value="EnsemblFungi"/>
</dbReference>
<dbReference type="GO" id="GO:0006267">
    <property type="term" value="P:pre-replicative complex assembly involved in nuclear cell cycle DNA replication"/>
    <property type="evidence" value="ECO:0007669"/>
    <property type="project" value="EnsemblFungi"/>
</dbReference>
<dbReference type="GeneID" id="5542916"/>
<evidence type="ECO:0000313" key="1">
    <source>
        <dbReference type="EMBL" id="EDO14875.1"/>
    </source>
</evidence>
<gene>
    <name evidence="1" type="ORF">Kpol_1012p2</name>
</gene>
<name>A7TS76_VANPO</name>
<dbReference type="HOGENOM" id="CLU_492622_0_0_1"/>
<reference evidence="1 2" key="1">
    <citation type="journal article" date="2007" name="Proc. Natl. Acad. Sci. U.S.A.">
        <title>Independent sorting-out of thousands of duplicated gene pairs in two yeast species descended from a whole-genome duplication.</title>
        <authorList>
            <person name="Scannell D.R."/>
            <person name="Frank A.C."/>
            <person name="Conant G.C."/>
            <person name="Byrne K.P."/>
            <person name="Woolfit M."/>
            <person name="Wolfe K.H."/>
        </authorList>
    </citation>
    <scope>NUCLEOTIDE SEQUENCE [LARGE SCALE GENOMIC DNA]</scope>
    <source>
        <strain evidence="2">ATCC 22028 / DSM 70294 / BCRC 21397 / CBS 2163 / NBRC 10782 / NRRL Y-8283 / UCD 57-17</strain>
    </source>
</reference>
<dbReference type="Proteomes" id="UP000000267">
    <property type="component" value="Unassembled WGS sequence"/>
</dbReference>
<evidence type="ECO:0000313" key="2">
    <source>
        <dbReference type="Proteomes" id="UP000000267"/>
    </source>
</evidence>
<keyword evidence="2" id="KW-1185">Reference proteome</keyword>
<dbReference type="Gene3D" id="1.10.10.1420">
    <property type="entry name" value="DNA replication factor Cdt1, C-terminal WH domain"/>
    <property type="match status" value="1"/>
</dbReference>
<dbReference type="OMA" id="DCLLFHT"/>
<dbReference type="OrthoDB" id="4058916at2759"/>
<sequence length="589" mass="68554">MESSRKIHFPTIDLDEISEESDLLQVVKSILIRYDTFLLKNFAGKDKLETFLDQLEVSKPEKTNGFDSSFTGTHEIKQNSDIIIEQYIFNTDESLQFDRECDNIILRKVYNRLFKLTLFFANLCLKCLDKEVLLDQENYASRITRYYNDTSDDLEQLLPDSESFQYFLSHDFEPFTSAGILTIFPRATGIKCKPSTISTDDNRWVQIDEPDCMLIHTGSLMNLWSDGKYTTSPMMIDHHSNLTHLTMFPPLGTPVNNDTVGGVMLGQLLEEYPVVAKKYYKGEMALKELKKRIQFYKQLFISTETVLSLYSMAKIHHSAADVIDLLPLISNMMKKKIVEDSFLRMVTIWPQCYNLEMSSSGELRIRFNKVNPLAIFTDNRRREQFITKADEWLEQAEMEDSIPLDVEPFKLSKRILDHKDLDTSRKLEEEKEKIDVSYENTSLTKRRYISNTSEEVGFKEKKHTSQADILSKLRERERNSSKLLSQRQKQYQKFLHVKMKHVFEILHSIEGNKPYTMTVLSTLVVDSLRDGNNPIGTSEAQEILLKLQNLLPDEIIVNEVDGGLKVFKWNNLNRELFKKKIEDDLNNNE</sequence>
<dbReference type="GO" id="GO:0000727">
    <property type="term" value="P:double-strand break repair via break-induced replication"/>
    <property type="evidence" value="ECO:0007669"/>
    <property type="project" value="EnsemblFungi"/>
</dbReference>
<dbReference type="InParanoid" id="A7TS76"/>
<protein>
    <recommendedName>
        <fullName evidence="3">DNA replication factor Cdt1 C-terminal domain-containing protein</fullName>
    </recommendedName>
</protein>
<dbReference type="GO" id="GO:0003688">
    <property type="term" value="F:DNA replication origin binding"/>
    <property type="evidence" value="ECO:0007669"/>
    <property type="project" value="EnsemblFungi"/>
</dbReference>
<dbReference type="eggNOG" id="ENOG502QRI1">
    <property type="taxonomic scope" value="Eukaryota"/>
</dbReference>
<dbReference type="EMBL" id="DS480501">
    <property type="protein sequence ID" value="EDO14875.1"/>
    <property type="molecule type" value="Genomic_DNA"/>
</dbReference>
<dbReference type="RefSeq" id="XP_001642733.1">
    <property type="nucleotide sequence ID" value="XM_001642683.1"/>
</dbReference>
<proteinExistence type="predicted"/>
<dbReference type="InterPro" id="IPR038090">
    <property type="entry name" value="Cdt1_C_WH_dom_sf"/>
</dbReference>
<dbReference type="GO" id="GO:0005656">
    <property type="term" value="C:nuclear pre-replicative complex"/>
    <property type="evidence" value="ECO:0007669"/>
    <property type="project" value="EnsemblFungi"/>
</dbReference>
<dbReference type="FunCoup" id="A7TS76">
    <property type="interactions" value="196"/>
</dbReference>
<dbReference type="KEGG" id="vpo:Kpol_1012p2"/>
<dbReference type="AlphaFoldDB" id="A7TS76"/>
<dbReference type="STRING" id="436907.A7TS76"/>
<dbReference type="GO" id="GO:0030174">
    <property type="term" value="P:regulation of DNA-templated DNA replication initiation"/>
    <property type="evidence" value="ECO:0007669"/>
    <property type="project" value="EnsemblFungi"/>
</dbReference>
<evidence type="ECO:0008006" key="3">
    <source>
        <dbReference type="Google" id="ProtNLM"/>
    </source>
</evidence>
<accession>A7TS76</accession>
<dbReference type="PhylomeDB" id="A7TS76"/>